<dbReference type="PIRSF" id="PIRSF005250">
    <property type="entry name" value="UCP005250"/>
    <property type="match status" value="1"/>
</dbReference>
<proteinExistence type="predicted"/>
<dbReference type="Gene3D" id="1.25.10.10">
    <property type="entry name" value="Leucine-rich Repeat Variant"/>
    <property type="match status" value="2"/>
</dbReference>
<dbReference type="AlphaFoldDB" id="A0A553I3J4"/>
<keyword evidence="5" id="KW-1185">Reference proteome</keyword>
<feature type="region of interest" description="Disordered" evidence="1">
    <location>
        <begin position="765"/>
        <end position="820"/>
    </location>
</feature>
<feature type="domain" description="TTI1 C-terminal TPR" evidence="3">
    <location>
        <begin position="743"/>
        <end position="916"/>
    </location>
</feature>
<accession>A0A553I3J4</accession>
<dbReference type="InterPro" id="IPR016024">
    <property type="entry name" value="ARM-type_fold"/>
</dbReference>
<dbReference type="Proteomes" id="UP000319160">
    <property type="component" value="Unassembled WGS sequence"/>
</dbReference>
<dbReference type="Pfam" id="PF24181">
    <property type="entry name" value="TPR_TTI1_C"/>
    <property type="match status" value="1"/>
</dbReference>
<evidence type="ECO:0000313" key="4">
    <source>
        <dbReference type="EMBL" id="TRX94774.1"/>
    </source>
</evidence>
<dbReference type="GO" id="GO:0005737">
    <property type="term" value="C:cytoplasm"/>
    <property type="evidence" value="ECO:0007669"/>
    <property type="project" value="TreeGrafter"/>
</dbReference>
<evidence type="ECO:0000259" key="2">
    <source>
        <dbReference type="Pfam" id="PF24173"/>
    </source>
</evidence>
<dbReference type="PANTHER" id="PTHR18460:SF3">
    <property type="entry name" value="TELO2-INTERACTING PROTEIN 1 HOMOLOG"/>
    <property type="match status" value="1"/>
</dbReference>
<dbReference type="InterPro" id="IPR052587">
    <property type="entry name" value="TELO2-interacting_protein_1"/>
</dbReference>
<dbReference type="InterPro" id="IPR057567">
    <property type="entry name" value="TPR_TTI1_C"/>
</dbReference>
<name>A0A553I3J4_9PEZI</name>
<sequence length="1121" mass="122752">MASGSSAARNQFFKELKPRCVSINDLAVRSPDPKASAKDLIKVTEDLSALLDRQVSQDASVLDEKLADYIFFPLSNILRNQQQYPIRLTEVTIKCFRTLVDYGWKSKLPKELAQQLLLLLTFIIAGVPGQERQEPVPEETELESFKALTSLLKASGSSPIGAAALTEADAIPALGHAITVVLDGINSGRTSIIQLEALRALNALVVAIKDQTALATFLPGITSSLSGLLTPPAAFKTQKKVLVQGIGTLRDVLTKVLGDMNVRGISDKPANDQVDKDTGKVLTHSWLMATVAKVKLALASVLKLRSHSSEDVQTALKKLCITLLDECHRSLSDASSILVETAMILGNDNDQDSIGETRLDDLARIYPELGDAIKATVYNWITSLPRIAQSSEEQIKQQAMKNLLEGQHFIAGLQIELPILDDSLAASLRDSATALVTESKSGSVLSELPLNIPELSSMSPSPQSDIVNFQPVLIAGETERRTRLAFVDLISNLGSQSQRTRLANDMMNYVRESNGTSQVTSYWLAFELTKSTLVEPSELDDFLDLSTADETWNGSESTLQELYTFSVTILDSQAEAEDVDWRMQALALEITTFVASRMQDGFRPELIDVLYPIATFLGSGIPQLRQHTIISLNTIAAACGYPTVTDMIIDNVDYMVNSVSLRLNTFDISPASTQVLRMMIKLTGPRLIPYLDDVVASIFAALDNYHGYTLFVESLFSVLAEVVQQGTRSSNLLLEHTPKSINHKKTAPVVVTTKDLCEILDGRHTRQKKRHREQLEWEQLESESKRPSAVSGTTRITDEGDADDKEESSAEVEKAPPPKTRTFQLLSRITSLTQHYLTSPTPTLRKSLLNLLTTVCPALAPDEDDFLPLVNAVWPVLMERLYDPETFVAAAASEALSALCAAAGDFLSTRFKTEWWDNGLGRWCRKVRTEALGLRERGKGRGRRNVGAATATLPFGDSSLEKNGGILIPARTSEGQLEIRDTGEGVASSIDDGGGINGAGLGRFAQAAQVWDAVQNLLIAIVTYVHIDDDIFDQFLELLADALESPSSGARAALEAVDADAVWLFMYERGMLGMEPDTYPTVTDMENELSDLYCGHLYGEYHNFGFLHATSLQLLPSNPFI</sequence>
<dbReference type="InterPro" id="IPR016441">
    <property type="entry name" value="Tti1"/>
</dbReference>
<dbReference type="SUPFAM" id="SSF48371">
    <property type="entry name" value="ARM repeat"/>
    <property type="match status" value="1"/>
</dbReference>
<reference evidence="5" key="1">
    <citation type="submission" date="2019-06" db="EMBL/GenBank/DDBJ databases">
        <title>Draft genome sequence of the griseofulvin-producing fungus Xylaria cubensis strain G536.</title>
        <authorList>
            <person name="Mead M.E."/>
            <person name="Raja H.A."/>
            <person name="Steenwyk J.L."/>
            <person name="Knowles S.L."/>
            <person name="Oberlies N.H."/>
            <person name="Rokas A."/>
        </authorList>
    </citation>
    <scope>NUCLEOTIDE SEQUENCE [LARGE SCALE GENOMIC DNA]</scope>
    <source>
        <strain evidence="5">G536</strain>
    </source>
</reference>
<evidence type="ECO:0000256" key="1">
    <source>
        <dbReference type="SAM" id="MobiDB-lite"/>
    </source>
</evidence>
<feature type="compositionally biased region" description="Basic and acidic residues" evidence="1">
    <location>
        <begin position="807"/>
        <end position="816"/>
    </location>
</feature>
<evidence type="ECO:0008006" key="6">
    <source>
        <dbReference type="Google" id="ProtNLM"/>
    </source>
</evidence>
<dbReference type="InterPro" id="IPR057566">
    <property type="entry name" value="TPR_TTI1_N"/>
</dbReference>
<dbReference type="PANTHER" id="PTHR18460">
    <property type="entry name" value="TEL2 INTERACTING PROTEIN 1 TTI1 FAMILY MEMBER"/>
    <property type="match status" value="1"/>
</dbReference>
<organism evidence="4 5">
    <name type="scientific">Xylaria flabelliformis</name>
    <dbReference type="NCBI Taxonomy" id="2512241"/>
    <lineage>
        <taxon>Eukaryota</taxon>
        <taxon>Fungi</taxon>
        <taxon>Dikarya</taxon>
        <taxon>Ascomycota</taxon>
        <taxon>Pezizomycotina</taxon>
        <taxon>Sordariomycetes</taxon>
        <taxon>Xylariomycetidae</taxon>
        <taxon>Xylariales</taxon>
        <taxon>Xylariaceae</taxon>
        <taxon>Xylaria</taxon>
    </lineage>
</organism>
<dbReference type="InterPro" id="IPR011989">
    <property type="entry name" value="ARM-like"/>
</dbReference>
<evidence type="ECO:0000313" key="5">
    <source>
        <dbReference type="Proteomes" id="UP000319160"/>
    </source>
</evidence>
<evidence type="ECO:0000259" key="3">
    <source>
        <dbReference type="Pfam" id="PF24181"/>
    </source>
</evidence>
<gene>
    <name evidence="4" type="ORF">FHL15_004235</name>
</gene>
<dbReference type="EMBL" id="VFLP01000019">
    <property type="protein sequence ID" value="TRX94774.1"/>
    <property type="molecule type" value="Genomic_DNA"/>
</dbReference>
<feature type="domain" description="TTI1 N-terminal TPR" evidence="2">
    <location>
        <begin position="13"/>
        <end position="348"/>
    </location>
</feature>
<dbReference type="OrthoDB" id="49511at2759"/>
<protein>
    <recommendedName>
        <fullName evidence="6">TEL2-interacting protein 1</fullName>
    </recommendedName>
</protein>
<dbReference type="InterPro" id="IPR049362">
    <property type="entry name" value="TTI1_rpt"/>
</dbReference>
<dbReference type="STRING" id="2512241.A0A553I3J4"/>
<comment type="caution">
    <text evidence="4">The sequence shown here is derived from an EMBL/GenBank/DDBJ whole genome shotgun (WGS) entry which is preliminary data.</text>
</comment>
<dbReference type="Pfam" id="PF24173">
    <property type="entry name" value="TPR_TTI1_N"/>
    <property type="match status" value="1"/>
</dbReference>
<dbReference type="Pfam" id="PF21547">
    <property type="entry name" value="TTI1"/>
    <property type="match status" value="1"/>
</dbReference>